<reference evidence="1 2" key="1">
    <citation type="journal article" date="2018" name="BMC Genomics">
        <title>High genomic variability in the plant pathogenic bacterium Pectobacterium parmentieri deciphered from de novo assembled complete genomes.</title>
        <authorList>
            <person name="Zoledowska S."/>
            <person name="Motyka-Pomagruk A."/>
            <person name="Sledz W."/>
            <person name="Mengoni A."/>
            <person name="Lojkowska E."/>
        </authorList>
    </citation>
    <scope>NUCLEOTIDE SEQUENCE [LARGE SCALE GENOMIC DNA]</scope>
    <source>
        <strain evidence="1 2">IFB5626</strain>
    </source>
</reference>
<dbReference type="RefSeq" id="WP_069704179.1">
    <property type="nucleotide sequence ID" value="NZ_JAWQQW010000004.1"/>
</dbReference>
<accession>A0A8B3FAP2</accession>
<proteinExistence type="predicted"/>
<evidence type="ECO:0000313" key="2">
    <source>
        <dbReference type="Proteomes" id="UP000269665"/>
    </source>
</evidence>
<comment type="caution">
    <text evidence="1">The sequence shown here is derived from an EMBL/GenBank/DDBJ whole genome shotgun (WGS) entry which is preliminary data.</text>
</comment>
<dbReference type="AlphaFoldDB" id="A0A8B3FAP2"/>
<evidence type="ECO:0000313" key="1">
    <source>
        <dbReference type="EMBL" id="RKO75342.1"/>
    </source>
</evidence>
<organism evidence="1 2">
    <name type="scientific">Pectobacterium parmentieri</name>
    <dbReference type="NCBI Taxonomy" id="1905730"/>
    <lineage>
        <taxon>Bacteria</taxon>
        <taxon>Pseudomonadati</taxon>
        <taxon>Pseudomonadota</taxon>
        <taxon>Gammaproteobacteria</taxon>
        <taxon>Enterobacterales</taxon>
        <taxon>Pectobacteriaceae</taxon>
        <taxon>Pectobacterium</taxon>
    </lineage>
</organism>
<dbReference type="Proteomes" id="UP000269665">
    <property type="component" value="Unassembled WGS sequence"/>
</dbReference>
<gene>
    <name evidence="1" type="ORF">C5E00_00290</name>
</gene>
<dbReference type="KEGG" id="ppar:A8F97_12505"/>
<name>A0A8B3FAP2_PECPM</name>
<sequence>MCSAKFRVYIASTAVEAFLFRYNSSTLSRQETITFCQYGIDGITLSAAYERLNDVKKTIATGAGKQNPVIIGKIKIFLQTLPFFTVSPSLLLIRKAAEIGHKAA</sequence>
<dbReference type="EMBL" id="PSZG01000001">
    <property type="protein sequence ID" value="RKO75342.1"/>
    <property type="molecule type" value="Genomic_DNA"/>
</dbReference>
<protein>
    <submittedName>
        <fullName evidence="1">Uncharacterized protein</fullName>
    </submittedName>
</protein>